<accession>A0ACB9I779</accession>
<evidence type="ECO:0000313" key="2">
    <source>
        <dbReference type="Proteomes" id="UP001056120"/>
    </source>
</evidence>
<dbReference type="EMBL" id="CM042027">
    <property type="protein sequence ID" value="KAI3803225.1"/>
    <property type="molecule type" value="Genomic_DNA"/>
</dbReference>
<sequence length="333" mass="37683">MVAPLYKNNESAMEDDEEDLHNLKDISDDDDEEEQNWEDWTADGEEGDDDDLELLCLFCDSKFKSCNLLFDHCLSSHSFDFRSIKTSMNLNFYGCFKLINYVRSQVANNQCWSCGSTCESRQQLQDHLHEASGFGSSNLPWDNDMYLKPYMEEDNLLYSFDEEVDDYDYDDDDKVRNIDGLEKISIDDKTDLESYASNFKLLESRKESVMKEVTSISAINGESSDDKRSNSSSLKAVDHDIMIVNKDYFGSYSSFGIHKEMISDKVRTDAYKQAIVDNPSLFKGAVVLDVGCGTGILSLFADRGASIVNAVEASDKMATVASQIAKRQWSVVE</sequence>
<proteinExistence type="predicted"/>
<evidence type="ECO:0000313" key="1">
    <source>
        <dbReference type="EMBL" id="KAI3803225.1"/>
    </source>
</evidence>
<keyword evidence="2" id="KW-1185">Reference proteome</keyword>
<reference evidence="2" key="1">
    <citation type="journal article" date="2022" name="Mol. Ecol. Resour.">
        <title>The genomes of chicory, endive, great burdock and yacon provide insights into Asteraceae palaeo-polyploidization history and plant inulin production.</title>
        <authorList>
            <person name="Fan W."/>
            <person name="Wang S."/>
            <person name="Wang H."/>
            <person name="Wang A."/>
            <person name="Jiang F."/>
            <person name="Liu H."/>
            <person name="Zhao H."/>
            <person name="Xu D."/>
            <person name="Zhang Y."/>
        </authorList>
    </citation>
    <scope>NUCLEOTIDE SEQUENCE [LARGE SCALE GENOMIC DNA]</scope>
    <source>
        <strain evidence="2">cv. Yunnan</strain>
    </source>
</reference>
<dbReference type="Proteomes" id="UP001056120">
    <property type="component" value="Linkage Group LG10"/>
</dbReference>
<organism evidence="1 2">
    <name type="scientific">Smallanthus sonchifolius</name>
    <dbReference type="NCBI Taxonomy" id="185202"/>
    <lineage>
        <taxon>Eukaryota</taxon>
        <taxon>Viridiplantae</taxon>
        <taxon>Streptophyta</taxon>
        <taxon>Embryophyta</taxon>
        <taxon>Tracheophyta</taxon>
        <taxon>Spermatophyta</taxon>
        <taxon>Magnoliopsida</taxon>
        <taxon>eudicotyledons</taxon>
        <taxon>Gunneridae</taxon>
        <taxon>Pentapetalae</taxon>
        <taxon>asterids</taxon>
        <taxon>campanulids</taxon>
        <taxon>Asterales</taxon>
        <taxon>Asteraceae</taxon>
        <taxon>Asteroideae</taxon>
        <taxon>Heliantheae alliance</taxon>
        <taxon>Millerieae</taxon>
        <taxon>Smallanthus</taxon>
    </lineage>
</organism>
<name>A0ACB9I779_9ASTR</name>
<protein>
    <submittedName>
        <fullName evidence="1">Uncharacterized protein</fullName>
    </submittedName>
</protein>
<gene>
    <name evidence="1" type="ORF">L1987_31374</name>
</gene>
<reference evidence="1 2" key="2">
    <citation type="journal article" date="2022" name="Mol. Ecol. Resour.">
        <title>The genomes of chicory, endive, great burdock and yacon provide insights into Asteraceae paleo-polyploidization history and plant inulin production.</title>
        <authorList>
            <person name="Fan W."/>
            <person name="Wang S."/>
            <person name="Wang H."/>
            <person name="Wang A."/>
            <person name="Jiang F."/>
            <person name="Liu H."/>
            <person name="Zhao H."/>
            <person name="Xu D."/>
            <person name="Zhang Y."/>
        </authorList>
    </citation>
    <scope>NUCLEOTIDE SEQUENCE [LARGE SCALE GENOMIC DNA]</scope>
    <source>
        <strain evidence="2">cv. Yunnan</strain>
        <tissue evidence="1">Leaves</tissue>
    </source>
</reference>
<comment type="caution">
    <text evidence="1">The sequence shown here is derived from an EMBL/GenBank/DDBJ whole genome shotgun (WGS) entry which is preliminary data.</text>
</comment>